<keyword evidence="3" id="KW-1185">Reference proteome</keyword>
<evidence type="ECO:0000313" key="2">
    <source>
        <dbReference type="EMBL" id="MDP4576126.1"/>
    </source>
</evidence>
<proteinExistence type="predicted"/>
<feature type="transmembrane region" description="Helical" evidence="1">
    <location>
        <begin position="54"/>
        <end position="72"/>
    </location>
</feature>
<organism evidence="2 3">
    <name type="scientific">Qipengyuania profundimaris</name>
    <dbReference type="NCBI Taxonomy" id="3067652"/>
    <lineage>
        <taxon>Bacteria</taxon>
        <taxon>Pseudomonadati</taxon>
        <taxon>Pseudomonadota</taxon>
        <taxon>Alphaproteobacteria</taxon>
        <taxon>Sphingomonadales</taxon>
        <taxon>Erythrobacteraceae</taxon>
        <taxon>Qipengyuania</taxon>
    </lineage>
</organism>
<dbReference type="EMBL" id="JAVAIM010000001">
    <property type="protein sequence ID" value="MDP4576126.1"/>
    <property type="molecule type" value="Genomic_DNA"/>
</dbReference>
<accession>A0ABT9HSK4</accession>
<gene>
    <name evidence="2" type="ORF">Q9K02_13365</name>
</gene>
<protein>
    <submittedName>
        <fullName evidence="2">Uncharacterized protein</fullName>
    </submittedName>
</protein>
<keyword evidence="1" id="KW-0472">Membrane</keyword>
<dbReference type="Proteomes" id="UP001240639">
    <property type="component" value="Unassembled WGS sequence"/>
</dbReference>
<name>A0ABT9HSK4_9SPHN</name>
<evidence type="ECO:0000256" key="1">
    <source>
        <dbReference type="SAM" id="Phobius"/>
    </source>
</evidence>
<feature type="transmembrane region" description="Helical" evidence="1">
    <location>
        <begin position="79"/>
        <end position="100"/>
    </location>
</feature>
<evidence type="ECO:0000313" key="3">
    <source>
        <dbReference type="Proteomes" id="UP001240639"/>
    </source>
</evidence>
<keyword evidence="1" id="KW-0812">Transmembrane</keyword>
<feature type="transmembrane region" description="Helical" evidence="1">
    <location>
        <begin position="30"/>
        <end position="48"/>
    </location>
</feature>
<feature type="transmembrane region" description="Helical" evidence="1">
    <location>
        <begin position="106"/>
        <end position="127"/>
    </location>
</feature>
<comment type="caution">
    <text evidence="2">The sequence shown here is derived from an EMBL/GenBank/DDBJ whole genome shotgun (WGS) entry which is preliminary data.</text>
</comment>
<reference evidence="2 3" key="1">
    <citation type="submission" date="2023-08" db="EMBL/GenBank/DDBJ databases">
        <title>genomic of G39.</title>
        <authorList>
            <person name="Wang Y."/>
        </authorList>
    </citation>
    <scope>NUCLEOTIDE SEQUENCE [LARGE SCALE GENOMIC DNA]</scope>
    <source>
        <strain evidence="2 3">G39</strain>
    </source>
</reference>
<sequence>MTIVAIGFYIVFFGLIGLVWQLGDRDDHKMMLIVTAAIVATSLTGFFGEYERRVLVRIIDTLLAVGVTYYAVKSSRYWPLWFAGILWAAVILGLLAFALPPAEANILFFASTAMSFPSLLVMAVGLVMDSRSNGRSQARPDVP</sequence>
<feature type="transmembrane region" description="Helical" evidence="1">
    <location>
        <begin position="6"/>
        <end position="23"/>
    </location>
</feature>
<keyword evidence="1" id="KW-1133">Transmembrane helix</keyword>
<dbReference type="RefSeq" id="WP_305933342.1">
    <property type="nucleotide sequence ID" value="NZ_JAVAIM010000001.1"/>
</dbReference>